<accession>A0ABU5JAR0</accession>
<evidence type="ECO:0000313" key="3">
    <source>
        <dbReference type="Proteomes" id="UP001290101"/>
    </source>
</evidence>
<evidence type="ECO:0000256" key="1">
    <source>
        <dbReference type="SAM" id="MobiDB-lite"/>
    </source>
</evidence>
<organism evidence="2 3">
    <name type="scientific">Micromonospora sicca</name>
    <dbReference type="NCBI Taxonomy" id="2202420"/>
    <lineage>
        <taxon>Bacteria</taxon>
        <taxon>Bacillati</taxon>
        <taxon>Actinomycetota</taxon>
        <taxon>Actinomycetes</taxon>
        <taxon>Micromonosporales</taxon>
        <taxon>Micromonosporaceae</taxon>
        <taxon>Micromonospora</taxon>
    </lineage>
</organism>
<protein>
    <submittedName>
        <fullName evidence="2">Uncharacterized protein</fullName>
    </submittedName>
</protein>
<dbReference type="Proteomes" id="UP001290101">
    <property type="component" value="Unassembled WGS sequence"/>
</dbReference>
<sequence length="1324" mass="137795">MTERNVTVRLRMVARDYTIGATEAERMTKRLAAAQRDLAGSSRSAGDELDRSARRAEMAGQRSGRALQYTAAGVAALGAAGGALKVLPGLLTATATAGAALPPILTGAAVSGGVLAASLAGVGKTAGEVLKSDDPFAGLGKNARALVFEIKALQPTLSGVQQGFQDRTLKNAAQDLRILATQVLPQVRGGLNALADNWGDTFDQITASVADPHFIGAFNSATRSADWLFDMLNARIPATVRTVGTLVESADPLARAFGHSLVTSLDQFNAAVDRAARSGSLEEFFARGAKGAGDFMAIAEGVLRLTGMVVTEVQKQNGSLADTRASLEAYLASGRGAADVAGIVHTLTTAYEGLQDVLGPLGAIARDALADPATADALRTMFDVLAAGSRVLQVVFGLFQGLPDVFQSTILVAIAGAVVFGKLSKALALVQGAADRAATSLGKTGKAGERAGRGLRSAAAGAGKATVALVGLQVLGDVLDQFNGAAPDVDAVGRALEDFAAKGKLGGEMTRLFGKDLEWVGGVAKDASDTWLNNLSRGIEGAVPAMQSISEWLVDASVTGNTEKMKTLDAALTEYARTTGDVTTAQEVWNRVFNASGMDMQDFAKLLPTSTAELQRLREANETGAQGFTANSERAKLLGGSFREAALAGKDLANTMDLINGKNTSALEGQIRLEQAYDDAAEVVDKYGRVTKKGTNEIDRGTKAGRESLTALIGIKDAAVAAADAEVKRTDNTAAGVPILNAARDRFIALATEMTGSAAAATALANEIFKIPDKDVKVDAKTEAAIAKLQDMGITIGKLPNGKTVLYAAKTEEGRRKLREAGFELKKLPNGKWVVVDAKTDEAKKKLREAQNLIDRLQGKTVTLTVVQKTITRDGQRVTGGTGSGTLIRAHGGVSVPYGRPIAAAVGLVRPDIYPASNPPLYQFAERETGGELFLPRRGIDMARGRALLAIAASWYGGMFMPMARGGITAAAAGLVSYAPSSSTSTRTRGSALDSTAAYIDARDALSRLNASLKENGRSFSLSTAKGRENYSTLIAAARAAEDAAQAKYAETGSVKAANAAYDAHIAALRRALAQQKVSASTIAALTRQLGRPSYDLPAPATPVGSSRNIAATEGRIRAEDALAGLVDHFSLTKPVFDIKDATGRENLTELFGYLKAAQDAAQAVLEQTGNRKTASGVYESYIGRLRAALGGAGAGKGLIDSLIAQYGKAVLAPNLAGGVYGPMALSEASLWRPGSTLYGFAERGTGGELFVPRLGDQARGERLLAIGAGWYGGRYVPAGGSGGDTTTVNNTLNVSGGQHRLTLGELQGLLRQMDARARVGRKN</sequence>
<reference evidence="2 3" key="1">
    <citation type="submission" date="2023-12" db="EMBL/GenBank/DDBJ databases">
        <title>Micromonospora sp. nov., isolated from Atacama Desert.</title>
        <authorList>
            <person name="Carro L."/>
            <person name="Golinska P."/>
            <person name="Klenk H.-P."/>
            <person name="Goodfellow M."/>
        </authorList>
    </citation>
    <scope>NUCLEOTIDE SEQUENCE [LARGE SCALE GENOMIC DNA]</scope>
    <source>
        <strain evidence="2 3">4G53</strain>
    </source>
</reference>
<proteinExistence type="predicted"/>
<dbReference type="RefSeq" id="WP_322439979.1">
    <property type="nucleotide sequence ID" value="NZ_JAXOTQ010000009.1"/>
</dbReference>
<evidence type="ECO:0000313" key="2">
    <source>
        <dbReference type="EMBL" id="MDZ5489688.1"/>
    </source>
</evidence>
<feature type="region of interest" description="Disordered" evidence="1">
    <location>
        <begin position="35"/>
        <end position="57"/>
    </location>
</feature>
<keyword evidence="3" id="KW-1185">Reference proteome</keyword>
<feature type="compositionally biased region" description="Basic and acidic residues" evidence="1">
    <location>
        <begin position="45"/>
        <end position="57"/>
    </location>
</feature>
<gene>
    <name evidence="2" type="ORF">U2F25_09450</name>
</gene>
<name>A0ABU5JAR0_9ACTN</name>
<dbReference type="EMBL" id="JAXOTQ010000009">
    <property type="protein sequence ID" value="MDZ5489688.1"/>
    <property type="molecule type" value="Genomic_DNA"/>
</dbReference>
<comment type="caution">
    <text evidence="2">The sequence shown here is derived from an EMBL/GenBank/DDBJ whole genome shotgun (WGS) entry which is preliminary data.</text>
</comment>